<dbReference type="GO" id="GO:0009279">
    <property type="term" value="C:cell outer membrane"/>
    <property type="evidence" value="ECO:0007669"/>
    <property type="project" value="UniProtKB-SubCell"/>
</dbReference>
<dbReference type="Gene3D" id="3.30.1950.10">
    <property type="entry name" value="wza like domain"/>
    <property type="match status" value="1"/>
</dbReference>
<dbReference type="GO" id="GO:0015288">
    <property type="term" value="F:porin activity"/>
    <property type="evidence" value="ECO:0007669"/>
    <property type="project" value="UniProtKB-KW"/>
</dbReference>
<evidence type="ECO:0000256" key="4">
    <source>
        <dbReference type="ARBA" id="ARBA00022452"/>
    </source>
</evidence>
<dbReference type="GeneID" id="75104353"/>
<evidence type="ECO:0000256" key="1">
    <source>
        <dbReference type="ARBA" id="ARBA00004571"/>
    </source>
</evidence>
<keyword evidence="8" id="KW-0625">Polysaccharide transport</keyword>
<dbReference type="PANTHER" id="PTHR33619">
    <property type="entry name" value="POLYSACCHARIDE EXPORT PROTEIN GFCE-RELATED"/>
    <property type="match status" value="1"/>
</dbReference>
<comment type="similarity">
    <text evidence="2">Belongs to the BexD/CtrA/VexA family.</text>
</comment>
<evidence type="ECO:0000259" key="17">
    <source>
        <dbReference type="Pfam" id="PF22461"/>
    </source>
</evidence>
<dbReference type="AlphaFoldDB" id="A0A9Q9H7U6"/>
<dbReference type="GO" id="GO:0015159">
    <property type="term" value="F:polysaccharide transmembrane transporter activity"/>
    <property type="evidence" value="ECO:0007669"/>
    <property type="project" value="InterPro"/>
</dbReference>
<dbReference type="RefSeq" id="WP_259785264.1">
    <property type="nucleotide sequence ID" value="NZ_CP080772.1"/>
</dbReference>
<reference evidence="18" key="1">
    <citation type="submission" date="2021-08" db="EMBL/GenBank/DDBJ databases">
        <authorList>
            <person name="Nwanade C."/>
            <person name="Wang M."/>
            <person name="Masoudi A."/>
            <person name="Yu Z."/>
            <person name="Liu J."/>
        </authorList>
    </citation>
    <scope>NUCLEOTIDE SEQUENCE</scope>
    <source>
        <strain evidence="18">S056</strain>
    </source>
</reference>
<keyword evidence="13" id="KW-0998">Cell outer membrane</keyword>
<evidence type="ECO:0000256" key="10">
    <source>
        <dbReference type="ARBA" id="ARBA00023114"/>
    </source>
</evidence>
<evidence type="ECO:0000256" key="14">
    <source>
        <dbReference type="ARBA" id="ARBA00023288"/>
    </source>
</evidence>
<keyword evidence="4" id="KW-1134">Transmembrane beta strand</keyword>
<dbReference type="GO" id="GO:0006811">
    <property type="term" value="P:monoatomic ion transport"/>
    <property type="evidence" value="ECO:0007669"/>
    <property type="project" value="UniProtKB-KW"/>
</dbReference>
<dbReference type="InterPro" id="IPR054765">
    <property type="entry name" value="SLBB_dom"/>
</dbReference>
<feature type="chain" id="PRO_5040212285" evidence="15">
    <location>
        <begin position="20"/>
        <end position="453"/>
    </location>
</feature>
<evidence type="ECO:0000256" key="8">
    <source>
        <dbReference type="ARBA" id="ARBA00023047"/>
    </source>
</evidence>
<feature type="domain" description="Polysaccharide export protein N-terminal" evidence="16">
    <location>
        <begin position="102"/>
        <end position="187"/>
    </location>
</feature>
<organism evidence="18 19">
    <name type="scientific">Aliiroseovarius crassostreae</name>
    <dbReference type="NCBI Taxonomy" id="154981"/>
    <lineage>
        <taxon>Bacteria</taxon>
        <taxon>Pseudomonadati</taxon>
        <taxon>Pseudomonadota</taxon>
        <taxon>Alphaproteobacteria</taxon>
        <taxon>Rhodobacterales</taxon>
        <taxon>Paracoccaceae</taxon>
        <taxon>Aliiroseovarius</taxon>
    </lineage>
</organism>
<dbReference type="InterPro" id="IPR049712">
    <property type="entry name" value="Poly_export"/>
</dbReference>
<evidence type="ECO:0000256" key="2">
    <source>
        <dbReference type="ARBA" id="ARBA00009450"/>
    </source>
</evidence>
<keyword evidence="7 15" id="KW-0732">Signal</keyword>
<evidence type="ECO:0000256" key="15">
    <source>
        <dbReference type="SAM" id="SignalP"/>
    </source>
</evidence>
<gene>
    <name evidence="18" type="ORF">K3X48_13460</name>
</gene>
<dbReference type="PANTHER" id="PTHR33619:SF3">
    <property type="entry name" value="POLYSACCHARIDE EXPORT PROTEIN GFCE-RELATED"/>
    <property type="match status" value="1"/>
</dbReference>
<sequence length="453" mass="48949">MRKHLSILLAIGLLSSCGAAYHSSRVVEGAADGNKVRVLPITAQNVLLANRSPYTPRELPAAFHSSAGAAGSLYGGGPAPAPIHAAPTRPDALETRLPPARKPAPYRIGVGDVVLLATPTGTSVEQLTGLLAAQNSRQGYTVQDDGSIAIADIGRVEIAGLTLQDAEALLFQRLVKAQIDPTFSLEIAEFNSKKVSLGGAVAKPGVLPITLSPLRLKEALAQVGGATTRTPEYSSVRLYRDGTIYQIPLKQLFSDARLGELPLLAGDSLFVDDRYDLDQAEAYFRQQIQLAEFRQASRGAALSNLTTEIALRRNELDEQRRTYLDQVRLDAVDRDYVYLTGEVKSQGRMDLPLGRQASLADAIFKGANGLSIKTADPRHVYVLRGSHDPMEFNALTAWQLDLRNAANLALAARFELRPNDVIFVAEQPVTRWSRTIDQISPSLISIGANAVNN</sequence>
<evidence type="ECO:0000256" key="3">
    <source>
        <dbReference type="ARBA" id="ARBA00022448"/>
    </source>
</evidence>
<keyword evidence="5" id="KW-0762">Sugar transport</keyword>
<evidence type="ECO:0000313" key="19">
    <source>
        <dbReference type="Proteomes" id="UP001057991"/>
    </source>
</evidence>
<protein>
    <submittedName>
        <fullName evidence="18">Polysaccharide biosynthesis/export family protein</fullName>
    </submittedName>
</protein>
<evidence type="ECO:0000256" key="9">
    <source>
        <dbReference type="ARBA" id="ARBA00023065"/>
    </source>
</evidence>
<keyword evidence="10" id="KW-0626">Porin</keyword>
<feature type="signal peptide" evidence="15">
    <location>
        <begin position="1"/>
        <end position="19"/>
    </location>
</feature>
<evidence type="ECO:0000256" key="7">
    <source>
        <dbReference type="ARBA" id="ARBA00022729"/>
    </source>
</evidence>
<keyword evidence="14" id="KW-0449">Lipoprotein</keyword>
<dbReference type="EMBL" id="CP080776">
    <property type="protein sequence ID" value="UWP95169.1"/>
    <property type="molecule type" value="Genomic_DNA"/>
</dbReference>
<keyword evidence="9" id="KW-0406">Ion transport</keyword>
<evidence type="ECO:0000256" key="5">
    <source>
        <dbReference type="ARBA" id="ARBA00022597"/>
    </source>
</evidence>
<name>A0A9Q9H7U6_9RHOB</name>
<evidence type="ECO:0000256" key="11">
    <source>
        <dbReference type="ARBA" id="ARBA00023136"/>
    </source>
</evidence>
<keyword evidence="6" id="KW-0812">Transmembrane</keyword>
<keyword evidence="3" id="KW-0813">Transport</keyword>
<evidence type="ECO:0000313" key="18">
    <source>
        <dbReference type="EMBL" id="UWP95169.1"/>
    </source>
</evidence>
<evidence type="ECO:0000256" key="6">
    <source>
        <dbReference type="ARBA" id="ARBA00022692"/>
    </source>
</evidence>
<feature type="domain" description="SLBB" evidence="17">
    <location>
        <begin position="337"/>
        <end position="424"/>
    </location>
</feature>
<dbReference type="Gene3D" id="3.10.560.10">
    <property type="entry name" value="Outer membrane lipoprotein wza domain like"/>
    <property type="match status" value="2"/>
</dbReference>
<evidence type="ECO:0000256" key="12">
    <source>
        <dbReference type="ARBA" id="ARBA00023139"/>
    </source>
</evidence>
<dbReference type="Pfam" id="PF22461">
    <property type="entry name" value="SLBB_2"/>
    <property type="match status" value="2"/>
</dbReference>
<evidence type="ECO:0000256" key="13">
    <source>
        <dbReference type="ARBA" id="ARBA00023237"/>
    </source>
</evidence>
<keyword evidence="11" id="KW-0472">Membrane</keyword>
<proteinExistence type="inferred from homology"/>
<evidence type="ECO:0000259" key="16">
    <source>
        <dbReference type="Pfam" id="PF02563"/>
    </source>
</evidence>
<dbReference type="InterPro" id="IPR003715">
    <property type="entry name" value="Poly_export_N"/>
</dbReference>
<dbReference type="Proteomes" id="UP001057991">
    <property type="component" value="Chromosome"/>
</dbReference>
<dbReference type="PROSITE" id="PS51257">
    <property type="entry name" value="PROKAR_LIPOPROTEIN"/>
    <property type="match status" value="1"/>
</dbReference>
<accession>A0A9Q9H7U6</accession>
<dbReference type="Pfam" id="PF02563">
    <property type="entry name" value="Poly_export"/>
    <property type="match status" value="1"/>
</dbReference>
<keyword evidence="12" id="KW-0564">Palmitate</keyword>
<feature type="domain" description="SLBB" evidence="17">
    <location>
        <begin position="193"/>
        <end position="271"/>
    </location>
</feature>
<dbReference type="GO" id="GO:0046930">
    <property type="term" value="C:pore complex"/>
    <property type="evidence" value="ECO:0007669"/>
    <property type="project" value="UniProtKB-KW"/>
</dbReference>
<comment type="subcellular location">
    <subcellularLocation>
        <location evidence="1">Cell outer membrane</location>
        <topology evidence="1">Multi-pass membrane protein</topology>
    </subcellularLocation>
</comment>